<dbReference type="RefSeq" id="WP_379595723.1">
    <property type="nucleotide sequence ID" value="NZ_JBHUDE010000005.1"/>
</dbReference>
<sequence>MKKQYEVLRWASVFLEENNRESRVAELLLQHHLGVTRSQFFMNMQEHIPVEVYEAFKADIEKHATTGIPLQHLTGYEEFYGRRFSVNEHVLIPRPETEELVQHVIQAVDKVPNQNLRLVDVGTGSGVIAITLALELPNVEVLATDISPEALQVAKANAASLQANVTFHQGDFLEPLNYQQKTVDIIVSNPPYIAESEREELSDTVKLYDPDLALFAEDDGLAAYKKIIKQAKSVLKEDGLIALEIGYTQGEAVKKLLLDSFPQSEVKLIQDINGKNRIIIAKL</sequence>
<evidence type="ECO:0000256" key="3">
    <source>
        <dbReference type="ARBA" id="ARBA00022691"/>
    </source>
</evidence>
<accession>A0ABW4HMN1</accession>
<dbReference type="PANTHER" id="PTHR18895:SF74">
    <property type="entry name" value="MTRF1L RELEASE FACTOR GLUTAMINE METHYLTRANSFERASE"/>
    <property type="match status" value="1"/>
</dbReference>
<feature type="domain" description="Release factor glutamine methyltransferase N-terminal" evidence="6">
    <location>
        <begin position="6"/>
        <end position="75"/>
    </location>
</feature>
<dbReference type="HAMAP" id="MF_02126">
    <property type="entry name" value="RF_methyltr_PrmC"/>
    <property type="match status" value="1"/>
</dbReference>
<comment type="caution">
    <text evidence="7">The sequence shown here is derived from an EMBL/GenBank/DDBJ whole genome shotgun (WGS) entry which is preliminary data.</text>
</comment>
<comment type="catalytic activity">
    <reaction evidence="4">
        <text>L-glutaminyl-[peptide chain release factor] + S-adenosyl-L-methionine = N(5)-methyl-L-glutaminyl-[peptide chain release factor] + S-adenosyl-L-homocysteine + H(+)</text>
        <dbReference type="Rhea" id="RHEA:42896"/>
        <dbReference type="Rhea" id="RHEA-COMP:10271"/>
        <dbReference type="Rhea" id="RHEA-COMP:10272"/>
        <dbReference type="ChEBI" id="CHEBI:15378"/>
        <dbReference type="ChEBI" id="CHEBI:30011"/>
        <dbReference type="ChEBI" id="CHEBI:57856"/>
        <dbReference type="ChEBI" id="CHEBI:59789"/>
        <dbReference type="ChEBI" id="CHEBI:61891"/>
        <dbReference type="EC" id="2.1.1.297"/>
    </reaction>
</comment>
<gene>
    <name evidence="4 7" type="primary">prmC</name>
    <name evidence="7" type="ORF">ACFSBH_01705</name>
</gene>
<dbReference type="GO" id="GO:0032259">
    <property type="term" value="P:methylation"/>
    <property type="evidence" value="ECO:0007669"/>
    <property type="project" value="UniProtKB-KW"/>
</dbReference>
<dbReference type="InterPro" id="IPR029063">
    <property type="entry name" value="SAM-dependent_MTases_sf"/>
</dbReference>
<keyword evidence="8" id="KW-1185">Reference proteome</keyword>
<keyword evidence="3 4" id="KW-0949">S-adenosyl-L-methionine</keyword>
<feature type="binding site" evidence="4">
    <location>
        <position position="189"/>
    </location>
    <ligand>
        <name>S-adenosyl-L-methionine</name>
        <dbReference type="ChEBI" id="CHEBI:59789"/>
    </ligand>
</feature>
<evidence type="ECO:0000313" key="8">
    <source>
        <dbReference type="Proteomes" id="UP001597221"/>
    </source>
</evidence>
<feature type="binding site" evidence="4">
    <location>
        <begin position="122"/>
        <end position="126"/>
    </location>
    <ligand>
        <name>S-adenosyl-L-methionine</name>
        <dbReference type="ChEBI" id="CHEBI:59789"/>
    </ligand>
</feature>
<evidence type="ECO:0000259" key="6">
    <source>
        <dbReference type="Pfam" id="PF17827"/>
    </source>
</evidence>
<dbReference type="InterPro" id="IPR040758">
    <property type="entry name" value="PrmC_N"/>
</dbReference>
<keyword evidence="2 4" id="KW-0808">Transferase</keyword>
<dbReference type="NCBIfam" id="TIGR00536">
    <property type="entry name" value="hemK_fam"/>
    <property type="match status" value="1"/>
</dbReference>
<feature type="binding site" evidence="4">
    <location>
        <position position="172"/>
    </location>
    <ligand>
        <name>S-adenosyl-L-methionine</name>
        <dbReference type="ChEBI" id="CHEBI:59789"/>
    </ligand>
</feature>
<feature type="binding site" evidence="4">
    <location>
        <begin position="189"/>
        <end position="192"/>
    </location>
    <ligand>
        <name>substrate</name>
    </ligand>
</feature>
<dbReference type="InterPro" id="IPR004556">
    <property type="entry name" value="HemK-like"/>
</dbReference>
<comment type="similarity">
    <text evidence="4">Belongs to the protein N5-glutamine methyltransferase family. PrmC subfamily.</text>
</comment>
<dbReference type="Proteomes" id="UP001597221">
    <property type="component" value="Unassembled WGS sequence"/>
</dbReference>
<dbReference type="InterPro" id="IPR001091">
    <property type="entry name" value="RM_Methyltransferase"/>
</dbReference>
<feature type="binding site" evidence="4">
    <location>
        <position position="145"/>
    </location>
    <ligand>
        <name>S-adenosyl-L-methionine</name>
        <dbReference type="ChEBI" id="CHEBI:59789"/>
    </ligand>
</feature>
<evidence type="ECO:0000256" key="2">
    <source>
        <dbReference type="ARBA" id="ARBA00022679"/>
    </source>
</evidence>
<name>A0ABW4HMN1_9BACI</name>
<organism evidence="7 8">
    <name type="scientific">Oceanobacillus luteolus</name>
    <dbReference type="NCBI Taxonomy" id="1274358"/>
    <lineage>
        <taxon>Bacteria</taxon>
        <taxon>Bacillati</taxon>
        <taxon>Bacillota</taxon>
        <taxon>Bacilli</taxon>
        <taxon>Bacillales</taxon>
        <taxon>Bacillaceae</taxon>
        <taxon>Oceanobacillus</taxon>
    </lineage>
</organism>
<keyword evidence="1 4" id="KW-0489">Methyltransferase</keyword>
<proteinExistence type="inferred from homology"/>
<dbReference type="EMBL" id="JBHUDE010000005">
    <property type="protein sequence ID" value="MFD1606387.1"/>
    <property type="molecule type" value="Genomic_DNA"/>
</dbReference>
<dbReference type="GO" id="GO:0102559">
    <property type="term" value="F:peptide chain release factor N(5)-glutamine methyltransferase activity"/>
    <property type="evidence" value="ECO:0007669"/>
    <property type="project" value="UniProtKB-EC"/>
</dbReference>
<dbReference type="InterPro" id="IPR050320">
    <property type="entry name" value="N5-glutamine_MTase"/>
</dbReference>
<protein>
    <recommendedName>
        <fullName evidence="4">Release factor glutamine methyltransferase</fullName>
        <shortName evidence="4">RF MTase</shortName>
        <ecNumber evidence="4">2.1.1.297</ecNumber>
    </recommendedName>
    <alternativeName>
        <fullName evidence="4">N5-glutamine methyltransferase PrmC</fullName>
    </alternativeName>
    <alternativeName>
        <fullName evidence="4">Protein-(glutamine-N5) MTase PrmC</fullName>
    </alternativeName>
    <alternativeName>
        <fullName evidence="4">Protein-glutamine N-methyltransferase PrmC</fullName>
    </alternativeName>
</protein>
<dbReference type="Gene3D" id="3.40.50.150">
    <property type="entry name" value="Vaccinia Virus protein VP39"/>
    <property type="match status" value="1"/>
</dbReference>
<dbReference type="NCBIfam" id="TIGR03534">
    <property type="entry name" value="RF_mod_PrmC"/>
    <property type="match status" value="1"/>
</dbReference>
<dbReference type="Pfam" id="PF17827">
    <property type="entry name" value="PrmC_N"/>
    <property type="match status" value="1"/>
</dbReference>
<feature type="domain" description="Methyltransferase" evidence="5">
    <location>
        <begin position="113"/>
        <end position="250"/>
    </location>
</feature>
<dbReference type="Pfam" id="PF13847">
    <property type="entry name" value="Methyltransf_31"/>
    <property type="match status" value="1"/>
</dbReference>
<evidence type="ECO:0000259" key="5">
    <source>
        <dbReference type="Pfam" id="PF13847"/>
    </source>
</evidence>
<dbReference type="PROSITE" id="PS00092">
    <property type="entry name" value="N6_MTASE"/>
    <property type="match status" value="1"/>
</dbReference>
<evidence type="ECO:0000256" key="4">
    <source>
        <dbReference type="HAMAP-Rule" id="MF_02126"/>
    </source>
</evidence>
<comment type="function">
    <text evidence="4">Methylates the class 1 translation termination release factors RF1/PrfA and RF2/PrfB on the glutamine residue of the universally conserved GGQ motif.</text>
</comment>
<dbReference type="InterPro" id="IPR025714">
    <property type="entry name" value="Methyltranfer_dom"/>
</dbReference>
<dbReference type="SUPFAM" id="SSF53335">
    <property type="entry name" value="S-adenosyl-L-methionine-dependent methyltransferases"/>
    <property type="match status" value="1"/>
</dbReference>
<dbReference type="CDD" id="cd02440">
    <property type="entry name" value="AdoMet_MTases"/>
    <property type="match status" value="1"/>
</dbReference>
<dbReference type="InterPro" id="IPR019874">
    <property type="entry name" value="RF_methyltr_PrmC"/>
</dbReference>
<evidence type="ECO:0000256" key="1">
    <source>
        <dbReference type="ARBA" id="ARBA00022603"/>
    </source>
</evidence>
<dbReference type="Gene3D" id="1.10.8.10">
    <property type="entry name" value="DNA helicase RuvA subunit, C-terminal domain"/>
    <property type="match status" value="1"/>
</dbReference>
<dbReference type="EC" id="2.1.1.297" evidence="4"/>
<reference evidence="8" key="1">
    <citation type="journal article" date="2019" name="Int. J. Syst. Evol. Microbiol.">
        <title>The Global Catalogue of Microorganisms (GCM) 10K type strain sequencing project: providing services to taxonomists for standard genome sequencing and annotation.</title>
        <authorList>
            <consortium name="The Broad Institute Genomics Platform"/>
            <consortium name="The Broad Institute Genome Sequencing Center for Infectious Disease"/>
            <person name="Wu L."/>
            <person name="Ma J."/>
        </authorList>
    </citation>
    <scope>NUCLEOTIDE SEQUENCE [LARGE SCALE GENOMIC DNA]</scope>
    <source>
        <strain evidence="8">CGMCC 1.12376</strain>
    </source>
</reference>
<dbReference type="PRINTS" id="PR00508">
    <property type="entry name" value="S21N4MTFRASE"/>
</dbReference>
<evidence type="ECO:0000313" key="7">
    <source>
        <dbReference type="EMBL" id="MFD1606387.1"/>
    </source>
</evidence>
<dbReference type="PANTHER" id="PTHR18895">
    <property type="entry name" value="HEMK METHYLTRANSFERASE"/>
    <property type="match status" value="1"/>
</dbReference>
<dbReference type="InterPro" id="IPR002052">
    <property type="entry name" value="DNA_methylase_N6_adenine_CS"/>
</dbReference>